<protein>
    <submittedName>
        <fullName evidence="2">Uncharacterized protein</fullName>
    </submittedName>
</protein>
<dbReference type="GeneID" id="37042217"/>
<evidence type="ECO:0000313" key="3">
    <source>
        <dbReference type="Proteomes" id="UP000245768"/>
    </source>
</evidence>
<name>A0A316YUI9_9BASI</name>
<sequence>MSLYPLPLTPPSLDDSRRRRAPSCLVLGAAYQKRVERTHEKFVVPDKPQRSRELAPEKIAPATFRFRGLHFEEVEHYDQSATVVIEGLGKISPGNNPWYAQGATTTASPSLASSASTLVNAEECDHDHEKLPRHAKGFYSPTPSASGTAAIASNKNREECVTPHRHARSASMPILPARAEGNDDEDDDDTPLAVILKRNRSCETLMFPSIQRPPKCVSGVKSDLVGRLGRRQSG</sequence>
<dbReference type="InParanoid" id="A0A316YUI9"/>
<proteinExistence type="predicted"/>
<feature type="region of interest" description="Disordered" evidence="1">
    <location>
        <begin position="133"/>
        <end position="155"/>
    </location>
</feature>
<gene>
    <name evidence="2" type="ORF">FA10DRAFT_263638</name>
</gene>
<dbReference type="Proteomes" id="UP000245768">
    <property type="component" value="Unassembled WGS sequence"/>
</dbReference>
<dbReference type="EMBL" id="KZ819634">
    <property type="protein sequence ID" value="PWN92901.1"/>
    <property type="molecule type" value="Genomic_DNA"/>
</dbReference>
<evidence type="ECO:0000313" key="2">
    <source>
        <dbReference type="EMBL" id="PWN92901.1"/>
    </source>
</evidence>
<evidence type="ECO:0000256" key="1">
    <source>
        <dbReference type="SAM" id="MobiDB-lite"/>
    </source>
</evidence>
<organism evidence="2 3">
    <name type="scientific">Acaromyces ingoldii</name>
    <dbReference type="NCBI Taxonomy" id="215250"/>
    <lineage>
        <taxon>Eukaryota</taxon>
        <taxon>Fungi</taxon>
        <taxon>Dikarya</taxon>
        <taxon>Basidiomycota</taxon>
        <taxon>Ustilaginomycotina</taxon>
        <taxon>Exobasidiomycetes</taxon>
        <taxon>Exobasidiales</taxon>
        <taxon>Cryptobasidiaceae</taxon>
        <taxon>Acaromyces</taxon>
    </lineage>
</organism>
<dbReference type="AlphaFoldDB" id="A0A316YUI9"/>
<accession>A0A316YUI9</accession>
<dbReference type="RefSeq" id="XP_025380099.1">
    <property type="nucleotide sequence ID" value="XM_025520301.1"/>
</dbReference>
<feature type="compositionally biased region" description="Polar residues" evidence="1">
    <location>
        <begin position="141"/>
        <end position="154"/>
    </location>
</feature>
<reference evidence="2 3" key="1">
    <citation type="journal article" date="2018" name="Mol. Biol. Evol.">
        <title>Broad Genomic Sampling Reveals a Smut Pathogenic Ancestry of the Fungal Clade Ustilaginomycotina.</title>
        <authorList>
            <person name="Kijpornyongpan T."/>
            <person name="Mondo S.J."/>
            <person name="Barry K."/>
            <person name="Sandor L."/>
            <person name="Lee J."/>
            <person name="Lipzen A."/>
            <person name="Pangilinan J."/>
            <person name="LaButti K."/>
            <person name="Hainaut M."/>
            <person name="Henrissat B."/>
            <person name="Grigoriev I.V."/>
            <person name="Spatafora J.W."/>
            <person name="Aime M.C."/>
        </authorList>
    </citation>
    <scope>NUCLEOTIDE SEQUENCE [LARGE SCALE GENOMIC DNA]</scope>
    <source>
        <strain evidence="2 3">MCA 4198</strain>
    </source>
</reference>
<keyword evidence="3" id="KW-1185">Reference proteome</keyword>